<keyword evidence="2" id="KW-0378">Hydrolase</keyword>
<dbReference type="CDD" id="cd00085">
    <property type="entry name" value="HNHc"/>
    <property type="match status" value="1"/>
</dbReference>
<reference evidence="2 3" key="1">
    <citation type="submission" date="2023-08" db="EMBL/GenBank/DDBJ databases">
        <authorList>
            <person name="Joshi A."/>
            <person name="Thite S."/>
        </authorList>
    </citation>
    <scope>NUCLEOTIDE SEQUENCE [LARGE SCALE GENOMIC DNA]</scope>
    <source>
        <strain evidence="2 3">AC40</strain>
    </source>
</reference>
<dbReference type="InterPro" id="IPR002711">
    <property type="entry name" value="HNH"/>
</dbReference>
<accession>A0ABT9GY89</accession>
<dbReference type="Pfam" id="PF01844">
    <property type="entry name" value="HNH"/>
    <property type="match status" value="1"/>
</dbReference>
<dbReference type="EMBL" id="JAUZVZ010000008">
    <property type="protein sequence ID" value="MDP4536006.1"/>
    <property type="molecule type" value="Genomic_DNA"/>
</dbReference>
<dbReference type="SMART" id="SM00507">
    <property type="entry name" value="HNHc"/>
    <property type="match status" value="1"/>
</dbReference>
<dbReference type="Proteomes" id="UP001231616">
    <property type="component" value="Unassembled WGS sequence"/>
</dbReference>
<gene>
    <name evidence="2" type="ORF">Q3O60_07395</name>
</gene>
<sequence>MKFGRIQNQKFGTFDGAYSLVTQREIKDSQITLTDHEVEVVTSFFGNTIHTGNVKGSDGASLKTFRLHPSGTIIHLNLVYPKPAKSELRLYIATGKGFMPEVGDVVFFYIRDDELWIGNMSEFNWRFQFSALTDDTDDSSYQELVNQTRQTTVDVFKRKRKVALDVMAEANYRCEATPSHRLFVSKSTGNNYLEAHHIIPVSLGSQFDEQLDVKENVVCLCPFCHRALHHAEPKIAIPILNRVVKQRPVFEKFGVSTDDLYNFYALEKIV</sequence>
<proteinExistence type="predicted"/>
<keyword evidence="3" id="KW-1185">Reference proteome</keyword>
<evidence type="ECO:0000313" key="2">
    <source>
        <dbReference type="EMBL" id="MDP4536006.1"/>
    </source>
</evidence>
<organism evidence="2 3">
    <name type="scientific">Alkalimonas collagenimarina</name>
    <dbReference type="NCBI Taxonomy" id="400390"/>
    <lineage>
        <taxon>Bacteria</taxon>
        <taxon>Pseudomonadati</taxon>
        <taxon>Pseudomonadota</taxon>
        <taxon>Gammaproteobacteria</taxon>
        <taxon>Alkalimonas</taxon>
    </lineage>
</organism>
<protein>
    <submittedName>
        <fullName evidence="2">HNH endonuclease</fullName>
    </submittedName>
</protein>
<name>A0ABT9GY89_9GAMM</name>
<keyword evidence="2" id="KW-0255">Endonuclease</keyword>
<keyword evidence="2" id="KW-0540">Nuclease</keyword>
<evidence type="ECO:0000259" key="1">
    <source>
        <dbReference type="SMART" id="SM00507"/>
    </source>
</evidence>
<dbReference type="GO" id="GO:0004519">
    <property type="term" value="F:endonuclease activity"/>
    <property type="evidence" value="ECO:0007669"/>
    <property type="project" value="UniProtKB-KW"/>
</dbReference>
<dbReference type="RefSeq" id="WP_305893268.1">
    <property type="nucleotide sequence ID" value="NZ_JAUZVZ010000008.1"/>
</dbReference>
<comment type="caution">
    <text evidence="2">The sequence shown here is derived from an EMBL/GenBank/DDBJ whole genome shotgun (WGS) entry which is preliminary data.</text>
</comment>
<dbReference type="InterPro" id="IPR003615">
    <property type="entry name" value="HNH_nuc"/>
</dbReference>
<feature type="domain" description="HNH nuclease" evidence="1">
    <location>
        <begin position="161"/>
        <end position="226"/>
    </location>
</feature>
<evidence type="ECO:0000313" key="3">
    <source>
        <dbReference type="Proteomes" id="UP001231616"/>
    </source>
</evidence>
<dbReference type="Gene3D" id="1.10.30.50">
    <property type="match status" value="1"/>
</dbReference>